<evidence type="ECO:0000256" key="1">
    <source>
        <dbReference type="SAM" id="MobiDB-lite"/>
    </source>
</evidence>
<dbReference type="InParanoid" id="G5AMV8"/>
<gene>
    <name evidence="2" type="ORF">GW7_05548</name>
</gene>
<organism evidence="2 3">
    <name type="scientific">Heterocephalus glaber</name>
    <name type="common">Naked mole rat</name>
    <dbReference type="NCBI Taxonomy" id="10181"/>
    <lineage>
        <taxon>Eukaryota</taxon>
        <taxon>Metazoa</taxon>
        <taxon>Chordata</taxon>
        <taxon>Craniata</taxon>
        <taxon>Vertebrata</taxon>
        <taxon>Euteleostomi</taxon>
        <taxon>Mammalia</taxon>
        <taxon>Eutheria</taxon>
        <taxon>Euarchontoglires</taxon>
        <taxon>Glires</taxon>
        <taxon>Rodentia</taxon>
        <taxon>Hystricomorpha</taxon>
        <taxon>Bathyergidae</taxon>
        <taxon>Heterocephalus</taxon>
    </lineage>
</organism>
<feature type="compositionally biased region" description="Basic and acidic residues" evidence="1">
    <location>
        <begin position="51"/>
        <end position="60"/>
    </location>
</feature>
<proteinExistence type="predicted"/>
<dbReference type="EMBL" id="JH166099">
    <property type="protein sequence ID" value="EHA98368.1"/>
    <property type="molecule type" value="Genomic_DNA"/>
</dbReference>
<feature type="region of interest" description="Disordered" evidence="1">
    <location>
        <begin position="23"/>
        <end position="86"/>
    </location>
</feature>
<reference evidence="2 3" key="1">
    <citation type="journal article" date="2011" name="Nature">
        <title>Genome sequencing reveals insights into physiology and longevity of the naked mole rat.</title>
        <authorList>
            <person name="Kim E.B."/>
            <person name="Fang X."/>
            <person name="Fushan A.A."/>
            <person name="Huang Z."/>
            <person name="Lobanov A.V."/>
            <person name="Han L."/>
            <person name="Marino S.M."/>
            <person name="Sun X."/>
            <person name="Turanov A.A."/>
            <person name="Yang P."/>
            <person name="Yim S.H."/>
            <person name="Zhao X."/>
            <person name="Kasaikina M.V."/>
            <person name="Stoletzki N."/>
            <person name="Peng C."/>
            <person name="Polak P."/>
            <person name="Xiong Z."/>
            <person name="Kiezun A."/>
            <person name="Zhu Y."/>
            <person name="Chen Y."/>
            <person name="Kryukov G.V."/>
            <person name="Zhang Q."/>
            <person name="Peshkin L."/>
            <person name="Yang L."/>
            <person name="Bronson R.T."/>
            <person name="Buffenstein R."/>
            <person name="Wang B."/>
            <person name="Han C."/>
            <person name="Li Q."/>
            <person name="Chen L."/>
            <person name="Zhao W."/>
            <person name="Sunyaev S.R."/>
            <person name="Park T.J."/>
            <person name="Zhang G."/>
            <person name="Wang J."/>
            <person name="Gladyshev V.N."/>
        </authorList>
    </citation>
    <scope>NUCLEOTIDE SEQUENCE [LARGE SCALE GENOMIC DNA]</scope>
</reference>
<dbReference type="AlphaFoldDB" id="G5AMV8"/>
<protein>
    <submittedName>
        <fullName evidence="2">Uncharacterized protein</fullName>
    </submittedName>
</protein>
<accession>G5AMV8</accession>
<sequence length="86" mass="9759">MPYRGPESSLREHAESACCTQEGLCTPYRGPESRRRHRITPLQTGSHLVPHYKDTEDTRPPDQGTESRCSRPRAQRKGLLGHPLSH</sequence>
<evidence type="ECO:0000313" key="2">
    <source>
        <dbReference type="EMBL" id="EHA98368.1"/>
    </source>
</evidence>
<name>G5AMV8_HETGA</name>
<evidence type="ECO:0000313" key="3">
    <source>
        <dbReference type="Proteomes" id="UP000006813"/>
    </source>
</evidence>
<dbReference type="Proteomes" id="UP000006813">
    <property type="component" value="Unassembled WGS sequence"/>
</dbReference>